<dbReference type="Pfam" id="PF17668">
    <property type="entry name" value="Acetyltransf_17"/>
    <property type="match status" value="1"/>
</dbReference>
<comment type="caution">
    <text evidence="6">The sequence shown here is derived from an EMBL/GenBank/DDBJ whole genome shotgun (WGS) entry which is preliminary data.</text>
</comment>
<dbReference type="EC" id="2.3.1.-" evidence="6"/>
<dbReference type="Pfam" id="PF13530">
    <property type="entry name" value="SCP2_2"/>
    <property type="match status" value="1"/>
</dbReference>
<proteinExistence type="inferred from homology"/>
<sequence length="422" mass="45634">MSPLPAGYRIVSVPESRKDEFVAVDHLAFGFEPTPETLAEVPNTLEWDRTMAVERADGTLAAVHSSYAFELPVPGASVPCAGLTWVGVRPDERRRGLLSAMIGTHFERALGRGEPVSALFAAETAIYGRFGYGSAADDLRLKIPRGAKLREIAGSEALTVSFEPVDRERHTDLVSDLHRRAGAGRPGWMPRNTAALQARPVVDPPAWRDGGEPLRIVVVRDQDGDPRAYALLRRKETWVDAGPRYPVSVRESVAVDAAAAHRLWSFVLDLDLTSDVSTWLLPTDDALVHLLVDVRAALPRLADNVWVRLLDVPAALAGRRYLAPLDVVLDVTDAHLPANARRWRLVTGERGDDGTYGARVEPTDAEPALTVHVRELGAAYLGGRSLTAMVTAGLVVEHAAGAALQAGGAFGWPVAPVCSWVF</sequence>
<dbReference type="InterPro" id="IPR025559">
    <property type="entry name" value="Eis_dom"/>
</dbReference>
<accession>A0ABT7SAK2</accession>
<evidence type="ECO:0000256" key="3">
    <source>
        <dbReference type="ARBA" id="ARBA00023315"/>
    </source>
</evidence>
<dbReference type="Gene3D" id="3.40.630.30">
    <property type="match status" value="2"/>
</dbReference>
<organism evidence="6 7">
    <name type="scientific">Cellulomonas edaphi</name>
    <dbReference type="NCBI Taxonomy" id="3053468"/>
    <lineage>
        <taxon>Bacteria</taxon>
        <taxon>Bacillati</taxon>
        <taxon>Actinomycetota</taxon>
        <taxon>Actinomycetes</taxon>
        <taxon>Micrococcales</taxon>
        <taxon>Cellulomonadaceae</taxon>
        <taxon>Cellulomonas</taxon>
    </lineage>
</organism>
<dbReference type="InterPro" id="IPR022902">
    <property type="entry name" value="NAcTrfase_Eis"/>
</dbReference>
<feature type="active site" description="Proton acceptor; via carboxylate" evidence="4">
    <location>
        <position position="422"/>
    </location>
</feature>
<dbReference type="InterPro" id="IPR051554">
    <property type="entry name" value="Acetyltransferase_Eis"/>
</dbReference>
<dbReference type="EMBL" id="JAUCGR010000004">
    <property type="protein sequence ID" value="MDM7832630.1"/>
    <property type="molecule type" value="Genomic_DNA"/>
</dbReference>
<dbReference type="InterPro" id="IPR036527">
    <property type="entry name" value="SCP2_sterol-bd_dom_sf"/>
</dbReference>
<evidence type="ECO:0000256" key="4">
    <source>
        <dbReference type="HAMAP-Rule" id="MF_01812"/>
    </source>
</evidence>
<name>A0ABT7SAK2_9CELL</name>
<evidence type="ECO:0000259" key="5">
    <source>
        <dbReference type="PROSITE" id="PS51186"/>
    </source>
</evidence>
<keyword evidence="7" id="KW-1185">Reference proteome</keyword>
<dbReference type="SUPFAM" id="SSF55718">
    <property type="entry name" value="SCP-like"/>
    <property type="match status" value="1"/>
</dbReference>
<comment type="similarity">
    <text evidence="1 4">Belongs to the acetyltransferase Eis family.</text>
</comment>
<dbReference type="Pfam" id="PF13527">
    <property type="entry name" value="Acetyltransf_9"/>
    <property type="match status" value="1"/>
</dbReference>
<evidence type="ECO:0000313" key="6">
    <source>
        <dbReference type="EMBL" id="MDM7832630.1"/>
    </source>
</evidence>
<dbReference type="NCBIfam" id="NF002367">
    <property type="entry name" value="PRK01346.1-4"/>
    <property type="match status" value="1"/>
</dbReference>
<feature type="domain" description="N-acetyltransferase" evidence="5">
    <location>
        <begin position="8"/>
        <end position="151"/>
    </location>
</feature>
<dbReference type="PANTHER" id="PTHR37817:SF1">
    <property type="entry name" value="N-ACETYLTRANSFERASE EIS"/>
    <property type="match status" value="1"/>
</dbReference>
<keyword evidence="3 4" id="KW-0012">Acyltransferase</keyword>
<reference evidence="6 7" key="1">
    <citation type="submission" date="2023-06" db="EMBL/GenBank/DDBJ databases">
        <title>Cellulomonas sp. MW9 Whole genome sequence.</title>
        <authorList>
            <person name="Park S."/>
        </authorList>
    </citation>
    <scope>NUCLEOTIDE SEQUENCE [LARGE SCALE GENOMIC DNA]</scope>
    <source>
        <strain evidence="6 7">MW9</strain>
    </source>
</reference>
<dbReference type="GO" id="GO:0016746">
    <property type="term" value="F:acyltransferase activity"/>
    <property type="evidence" value="ECO:0007669"/>
    <property type="project" value="UniProtKB-KW"/>
</dbReference>
<dbReference type="Proteomes" id="UP001321453">
    <property type="component" value="Unassembled WGS sequence"/>
</dbReference>
<gene>
    <name evidence="6" type="ORF">QRT05_14930</name>
</gene>
<comment type="caution">
    <text evidence="4">Lacks conserved residue(s) required for the propagation of feature annotation.</text>
</comment>
<dbReference type="SUPFAM" id="SSF55729">
    <property type="entry name" value="Acyl-CoA N-acyltransferases (Nat)"/>
    <property type="match status" value="1"/>
</dbReference>
<feature type="binding site" evidence="4">
    <location>
        <begin position="86"/>
        <end position="88"/>
    </location>
    <ligand>
        <name>acetyl-CoA</name>
        <dbReference type="ChEBI" id="CHEBI:57288"/>
    </ligand>
</feature>
<dbReference type="PANTHER" id="PTHR37817">
    <property type="entry name" value="N-ACETYLTRANSFERASE EIS"/>
    <property type="match status" value="1"/>
</dbReference>
<dbReference type="InterPro" id="IPR041380">
    <property type="entry name" value="Acetyltransf_17"/>
</dbReference>
<dbReference type="HAMAP" id="MF_01812">
    <property type="entry name" value="Eis"/>
    <property type="match status" value="1"/>
</dbReference>
<evidence type="ECO:0000256" key="1">
    <source>
        <dbReference type="ARBA" id="ARBA00009213"/>
    </source>
</evidence>
<evidence type="ECO:0000313" key="7">
    <source>
        <dbReference type="Proteomes" id="UP001321453"/>
    </source>
</evidence>
<feature type="active site" description="Proton donor" evidence="4">
    <location>
        <position position="127"/>
    </location>
</feature>
<feature type="binding site" evidence="4">
    <location>
        <begin position="94"/>
        <end position="99"/>
    </location>
    <ligand>
        <name>acetyl-CoA</name>
        <dbReference type="ChEBI" id="CHEBI:57288"/>
    </ligand>
</feature>
<dbReference type="InterPro" id="IPR016181">
    <property type="entry name" value="Acyl_CoA_acyltransferase"/>
</dbReference>
<dbReference type="InterPro" id="IPR000182">
    <property type="entry name" value="GNAT_dom"/>
</dbReference>
<keyword evidence="2 4" id="KW-0808">Transferase</keyword>
<dbReference type="PROSITE" id="PS51186">
    <property type="entry name" value="GNAT"/>
    <property type="match status" value="1"/>
</dbReference>
<dbReference type="RefSeq" id="WP_289448131.1">
    <property type="nucleotide sequence ID" value="NZ_JAUCGR010000004.1"/>
</dbReference>
<protein>
    <submittedName>
        <fullName evidence="6">GNAT family N-acetyltransferase</fullName>
        <ecNumber evidence="6">2.3.1.-</ecNumber>
    </submittedName>
</protein>
<comment type="subunit">
    <text evidence="4">Homohexamer; trimer of dimers.</text>
</comment>
<dbReference type="Gene3D" id="3.30.1050.10">
    <property type="entry name" value="SCP2 sterol-binding domain"/>
    <property type="match status" value="1"/>
</dbReference>
<evidence type="ECO:0000256" key="2">
    <source>
        <dbReference type="ARBA" id="ARBA00022679"/>
    </source>
</evidence>